<dbReference type="InterPro" id="IPR020076">
    <property type="entry name" value="DUF2768"/>
</dbReference>
<proteinExistence type="predicted"/>
<feature type="transmembrane region" description="Helical" evidence="1">
    <location>
        <begin position="61"/>
        <end position="81"/>
    </location>
</feature>
<keyword evidence="3" id="KW-1185">Reference proteome</keyword>
<organism evidence="2 3">
    <name type="scientific">Paenibacillus baekrokdamisoli</name>
    <dbReference type="NCBI Taxonomy" id="1712516"/>
    <lineage>
        <taxon>Bacteria</taxon>
        <taxon>Bacillati</taxon>
        <taxon>Bacillota</taxon>
        <taxon>Bacilli</taxon>
        <taxon>Bacillales</taxon>
        <taxon>Paenibacillaceae</taxon>
        <taxon>Paenibacillus</taxon>
    </lineage>
</organism>
<protein>
    <recommendedName>
        <fullName evidence="4">DUF2768 domain-containing protein</fullName>
    </recommendedName>
</protein>
<keyword evidence="1" id="KW-0472">Membrane</keyword>
<evidence type="ECO:0000256" key="1">
    <source>
        <dbReference type="SAM" id="Phobius"/>
    </source>
</evidence>
<dbReference type="KEGG" id="pbk:Back11_23540"/>
<dbReference type="Proteomes" id="UP000275368">
    <property type="component" value="Chromosome"/>
</dbReference>
<keyword evidence="1" id="KW-1133">Transmembrane helix</keyword>
<gene>
    <name evidence="2" type="ORF">Back11_23540</name>
</gene>
<sequence length="113" mass="12445">MKRREGMPGISIASFCLCVFFISIASNEAKTSRVNSNNVIMIRIFVGQGWRKQEMDPMTKMWVSLVGIGLMAIAALIISLARYKTKGILRFILSILAFGMLVLGGILGFISIT</sequence>
<evidence type="ECO:0000313" key="2">
    <source>
        <dbReference type="EMBL" id="BBH21009.1"/>
    </source>
</evidence>
<evidence type="ECO:0000313" key="3">
    <source>
        <dbReference type="Proteomes" id="UP000275368"/>
    </source>
</evidence>
<dbReference type="AlphaFoldDB" id="A0A3G9JDE1"/>
<dbReference type="EMBL" id="AP019308">
    <property type="protein sequence ID" value="BBH21009.1"/>
    <property type="molecule type" value="Genomic_DNA"/>
</dbReference>
<name>A0A3G9JDE1_9BACL</name>
<keyword evidence="1" id="KW-0812">Transmembrane</keyword>
<accession>A0A3G9JDE1</accession>
<reference evidence="2 3" key="1">
    <citation type="submission" date="2018-11" db="EMBL/GenBank/DDBJ databases">
        <title>Complete genome sequence of Paenibacillus baekrokdamisoli strain KCTC 33723.</title>
        <authorList>
            <person name="Kang S.W."/>
            <person name="Lee K.C."/>
            <person name="Kim K.K."/>
            <person name="Kim J.S."/>
            <person name="Kim D.S."/>
            <person name="Ko S.H."/>
            <person name="Yang S.H."/>
            <person name="Lee J.S."/>
        </authorList>
    </citation>
    <scope>NUCLEOTIDE SEQUENCE [LARGE SCALE GENOMIC DNA]</scope>
    <source>
        <strain evidence="2 3">KCTC 33723</strain>
    </source>
</reference>
<dbReference type="Pfam" id="PF10966">
    <property type="entry name" value="DUF2768"/>
    <property type="match status" value="1"/>
</dbReference>
<evidence type="ECO:0008006" key="4">
    <source>
        <dbReference type="Google" id="ProtNLM"/>
    </source>
</evidence>
<feature type="transmembrane region" description="Helical" evidence="1">
    <location>
        <begin position="88"/>
        <end position="112"/>
    </location>
</feature>